<dbReference type="Proteomes" id="UP001472677">
    <property type="component" value="Unassembled WGS sequence"/>
</dbReference>
<reference evidence="2 3" key="1">
    <citation type="journal article" date="2024" name="G3 (Bethesda)">
        <title>Genome assembly of Hibiscus sabdariffa L. provides insights into metabolisms of medicinal natural products.</title>
        <authorList>
            <person name="Kim T."/>
        </authorList>
    </citation>
    <scope>NUCLEOTIDE SEQUENCE [LARGE SCALE GENOMIC DNA]</scope>
    <source>
        <strain evidence="2">TK-2024</strain>
        <tissue evidence="2">Old leaves</tissue>
    </source>
</reference>
<dbReference type="EMBL" id="JBBPBM010000013">
    <property type="protein sequence ID" value="KAK8561841.1"/>
    <property type="molecule type" value="Genomic_DNA"/>
</dbReference>
<accession>A0ABR2EMD3</accession>
<proteinExistence type="predicted"/>
<feature type="compositionally biased region" description="Basic and acidic residues" evidence="1">
    <location>
        <begin position="27"/>
        <end position="37"/>
    </location>
</feature>
<protein>
    <submittedName>
        <fullName evidence="2">Uncharacterized protein</fullName>
    </submittedName>
</protein>
<evidence type="ECO:0000313" key="3">
    <source>
        <dbReference type="Proteomes" id="UP001472677"/>
    </source>
</evidence>
<keyword evidence="3" id="KW-1185">Reference proteome</keyword>
<comment type="caution">
    <text evidence="2">The sequence shown here is derived from an EMBL/GenBank/DDBJ whole genome shotgun (WGS) entry which is preliminary data.</text>
</comment>
<feature type="region of interest" description="Disordered" evidence="1">
    <location>
        <begin position="27"/>
        <end position="53"/>
    </location>
</feature>
<gene>
    <name evidence="2" type="ORF">V6N12_048900</name>
</gene>
<organism evidence="2 3">
    <name type="scientific">Hibiscus sabdariffa</name>
    <name type="common">roselle</name>
    <dbReference type="NCBI Taxonomy" id="183260"/>
    <lineage>
        <taxon>Eukaryota</taxon>
        <taxon>Viridiplantae</taxon>
        <taxon>Streptophyta</taxon>
        <taxon>Embryophyta</taxon>
        <taxon>Tracheophyta</taxon>
        <taxon>Spermatophyta</taxon>
        <taxon>Magnoliopsida</taxon>
        <taxon>eudicotyledons</taxon>
        <taxon>Gunneridae</taxon>
        <taxon>Pentapetalae</taxon>
        <taxon>rosids</taxon>
        <taxon>malvids</taxon>
        <taxon>Malvales</taxon>
        <taxon>Malvaceae</taxon>
        <taxon>Malvoideae</taxon>
        <taxon>Hibiscus</taxon>
    </lineage>
</organism>
<evidence type="ECO:0000256" key="1">
    <source>
        <dbReference type="SAM" id="MobiDB-lite"/>
    </source>
</evidence>
<name>A0ABR2EMD3_9ROSI</name>
<evidence type="ECO:0000313" key="2">
    <source>
        <dbReference type="EMBL" id="KAK8561841.1"/>
    </source>
</evidence>
<sequence length="66" mass="7145">MLVEGVFEFQFGAWLKVDSKISKLDGVRRPKSGDRGKGIGVNPSKVACSKRTHSQKDADGLALISK</sequence>